<proteinExistence type="predicted"/>
<dbReference type="GO" id="GO:0019867">
    <property type="term" value="C:outer membrane"/>
    <property type="evidence" value="ECO:0007669"/>
    <property type="project" value="InterPro"/>
</dbReference>
<sequence length="187" mass="21147">MYRALSLIIIILATLLSACAPEVRPDFTTRGAAPASFSDLLMHPSDFKGGTFVLGGTIIRNEPTVQGSLLEAVYVPLSDEGRLQKETGEVQGRFLALYPREKGTLDSERFREGSDITIMGIFKEIQPGRVNGTEYFFPFFEIREIHLWEETGKIPSWYAPYPFSDPYLGPSLLRDPSWKERPTPSWR</sequence>
<feature type="signal peptide" evidence="1">
    <location>
        <begin position="1"/>
        <end position="20"/>
    </location>
</feature>
<dbReference type="PANTHER" id="PTHR37530">
    <property type="entry name" value="OUTER MEMBRANE PROTEIN SLP"/>
    <property type="match status" value="1"/>
</dbReference>
<keyword evidence="2" id="KW-0449">Lipoprotein</keyword>
<accession>A0A953M383</accession>
<dbReference type="InterPro" id="IPR004658">
    <property type="entry name" value="OMP_Slp"/>
</dbReference>
<dbReference type="Proteomes" id="UP000705867">
    <property type="component" value="Unassembled WGS sequence"/>
</dbReference>
<reference evidence="2" key="1">
    <citation type="journal article" date="2021" name="bioRxiv">
        <title>Unraveling nitrogen, sulfur and carbon metabolic pathways and microbial community transcriptional responses to substrate deprivation and toxicity stresses in a bioreactor mimicking anoxic brackish coastal sediment conditions.</title>
        <authorList>
            <person name="Martins P.D."/>
            <person name="Echeveste M.J."/>
            <person name="Arshad A."/>
            <person name="Kurth J."/>
            <person name="Ouboter H."/>
            <person name="Jetten M.S.M."/>
            <person name="Welte C.U."/>
        </authorList>
    </citation>
    <scope>NUCLEOTIDE SEQUENCE</scope>
    <source>
        <strain evidence="2">MAG_39</strain>
    </source>
</reference>
<feature type="chain" id="PRO_5037315991" evidence="1">
    <location>
        <begin position="21"/>
        <end position="187"/>
    </location>
</feature>
<evidence type="ECO:0000313" key="3">
    <source>
        <dbReference type="Proteomes" id="UP000705867"/>
    </source>
</evidence>
<comment type="caution">
    <text evidence="2">The sequence shown here is derived from an EMBL/GenBank/DDBJ whole genome shotgun (WGS) entry which is preliminary data.</text>
</comment>
<reference evidence="2" key="2">
    <citation type="submission" date="2021-08" db="EMBL/GenBank/DDBJ databases">
        <authorList>
            <person name="Dalcin Martins P."/>
        </authorList>
    </citation>
    <scope>NUCLEOTIDE SEQUENCE</scope>
    <source>
        <strain evidence="2">MAG_39</strain>
    </source>
</reference>
<dbReference type="PANTHER" id="PTHR37530:SF1">
    <property type="entry name" value="OUTER MEMBRANE PROTEIN SLP"/>
    <property type="match status" value="1"/>
</dbReference>
<organism evidence="2 3">
    <name type="scientific">Candidatus Nitrobium versatile</name>
    <dbReference type="NCBI Taxonomy" id="2884831"/>
    <lineage>
        <taxon>Bacteria</taxon>
        <taxon>Pseudomonadati</taxon>
        <taxon>Nitrospirota</taxon>
        <taxon>Nitrospiria</taxon>
        <taxon>Nitrospirales</taxon>
        <taxon>Nitrospiraceae</taxon>
        <taxon>Candidatus Nitrobium</taxon>
    </lineage>
</organism>
<evidence type="ECO:0000313" key="2">
    <source>
        <dbReference type="EMBL" id="MBZ0158131.1"/>
    </source>
</evidence>
<evidence type="ECO:0000256" key="1">
    <source>
        <dbReference type="SAM" id="SignalP"/>
    </source>
</evidence>
<dbReference type="PROSITE" id="PS51257">
    <property type="entry name" value="PROKAR_LIPOPROTEIN"/>
    <property type="match status" value="1"/>
</dbReference>
<name>A0A953M383_9BACT</name>
<dbReference type="EMBL" id="JAIOIV010000136">
    <property type="protein sequence ID" value="MBZ0158131.1"/>
    <property type="molecule type" value="Genomic_DNA"/>
</dbReference>
<protein>
    <submittedName>
        <fullName evidence="2">Slp family lipoprotein</fullName>
    </submittedName>
</protein>
<keyword evidence="1" id="KW-0732">Signal</keyword>
<gene>
    <name evidence="2" type="ORF">K8I29_18185</name>
</gene>
<dbReference type="AlphaFoldDB" id="A0A953M383"/>
<dbReference type="Pfam" id="PF03843">
    <property type="entry name" value="Slp"/>
    <property type="match status" value="1"/>
</dbReference>